<evidence type="ECO:0000256" key="1">
    <source>
        <dbReference type="ARBA" id="ARBA00004651"/>
    </source>
</evidence>
<evidence type="ECO:0000313" key="11">
    <source>
        <dbReference type="Proteomes" id="UP000320216"/>
    </source>
</evidence>
<comment type="similarity">
    <text evidence="6">Belongs to the ABC-4 integral membrane protein family.</text>
</comment>
<dbReference type="RefSeq" id="WP_146321904.1">
    <property type="nucleotide sequence ID" value="NZ_CP042305.1"/>
</dbReference>
<name>A0A5B8M8Z7_9MICO</name>
<dbReference type="PANTHER" id="PTHR30572:SF4">
    <property type="entry name" value="ABC TRANSPORTER PERMEASE YTRF"/>
    <property type="match status" value="1"/>
</dbReference>
<dbReference type="GO" id="GO:0005886">
    <property type="term" value="C:plasma membrane"/>
    <property type="evidence" value="ECO:0007669"/>
    <property type="project" value="UniProtKB-SubCell"/>
</dbReference>
<dbReference type="Proteomes" id="UP000320216">
    <property type="component" value="Chromosome"/>
</dbReference>
<dbReference type="AlphaFoldDB" id="A0A5B8M8Z7"/>
<dbReference type="Pfam" id="PF12704">
    <property type="entry name" value="MacB_PCD"/>
    <property type="match status" value="1"/>
</dbReference>
<feature type="transmembrane region" description="Helical" evidence="7">
    <location>
        <begin position="306"/>
        <end position="335"/>
    </location>
</feature>
<feature type="transmembrane region" description="Helical" evidence="7">
    <location>
        <begin position="355"/>
        <end position="378"/>
    </location>
</feature>
<dbReference type="InterPro" id="IPR003838">
    <property type="entry name" value="ABC3_permease_C"/>
</dbReference>
<evidence type="ECO:0000256" key="2">
    <source>
        <dbReference type="ARBA" id="ARBA00022475"/>
    </source>
</evidence>
<keyword evidence="2" id="KW-1003">Cell membrane</keyword>
<keyword evidence="5 7" id="KW-0472">Membrane</keyword>
<evidence type="ECO:0000256" key="6">
    <source>
        <dbReference type="ARBA" id="ARBA00038076"/>
    </source>
</evidence>
<dbReference type="GO" id="GO:0022857">
    <property type="term" value="F:transmembrane transporter activity"/>
    <property type="evidence" value="ECO:0007669"/>
    <property type="project" value="TreeGrafter"/>
</dbReference>
<dbReference type="EMBL" id="CP042305">
    <property type="protein sequence ID" value="QDZ15870.1"/>
    <property type="molecule type" value="Genomic_DNA"/>
</dbReference>
<reference evidence="10 11" key="1">
    <citation type="submission" date="2019-07" db="EMBL/GenBank/DDBJ databases">
        <title>Full genome sequence of Humibacter sp. WJ7-1.</title>
        <authorList>
            <person name="Im W.-T."/>
        </authorList>
    </citation>
    <scope>NUCLEOTIDE SEQUENCE [LARGE SCALE GENOMIC DNA]</scope>
    <source>
        <strain evidence="10 11">WJ7-1</strain>
    </source>
</reference>
<evidence type="ECO:0000259" key="8">
    <source>
        <dbReference type="Pfam" id="PF02687"/>
    </source>
</evidence>
<evidence type="ECO:0000256" key="3">
    <source>
        <dbReference type="ARBA" id="ARBA00022692"/>
    </source>
</evidence>
<feature type="domain" description="MacB-like periplasmic core" evidence="9">
    <location>
        <begin position="16"/>
        <end position="198"/>
    </location>
</feature>
<dbReference type="InterPro" id="IPR025857">
    <property type="entry name" value="MacB_PCD"/>
</dbReference>
<sequence length="388" mass="40907">MFRIAIQGIISGKLRTLLLAVSLCLSIVSIVTVTSASSSVSNAVRARSLFAGGPVATYSIQGFAGATGALHAALWDTYLASIADSERVAELAQLDGVRLSASGEALDASVTFVDDKYASIHELPMLAGTWFGQREYPSRSVSVILNDSASVKLNRRVGDTVTLRTGSQSSTVSGYVIGIVQDGAPGEDCYVAIGSARDYLAENSLSTSYSLQFSSKSLRLPDVLARIRTLEMVSTDSTNLHVSRVDTLQELSNELGSVSQGFVIVGILSLLVGMLAVTISGLSAVRQRRDVFILRRVLGARRWHAPVITLLEGLLVSIPASIAAVLLSRVLYPWIVGAMGSPFGEAPPTYSWGTVWFGVACGLVSAIVGGACPAIAALGNERVRVTRA</sequence>
<keyword evidence="4 7" id="KW-1133">Transmembrane helix</keyword>
<evidence type="ECO:0000259" key="9">
    <source>
        <dbReference type="Pfam" id="PF12704"/>
    </source>
</evidence>
<dbReference type="OrthoDB" id="3510103at2"/>
<feature type="domain" description="ABC3 transporter permease C-terminal" evidence="8">
    <location>
        <begin position="264"/>
        <end position="378"/>
    </location>
</feature>
<accession>A0A5B8M8Z7</accession>
<gene>
    <name evidence="10" type="ORF">FPZ11_14790</name>
</gene>
<dbReference type="InterPro" id="IPR050250">
    <property type="entry name" value="Macrolide_Exporter_MacB"/>
</dbReference>
<organism evidence="10 11">
    <name type="scientific">Humibacter ginsenosidimutans</name>
    <dbReference type="NCBI Taxonomy" id="2599293"/>
    <lineage>
        <taxon>Bacteria</taxon>
        <taxon>Bacillati</taxon>
        <taxon>Actinomycetota</taxon>
        <taxon>Actinomycetes</taxon>
        <taxon>Micrococcales</taxon>
        <taxon>Microbacteriaceae</taxon>
        <taxon>Humibacter</taxon>
    </lineage>
</organism>
<protein>
    <submittedName>
        <fullName evidence="10">ABC transporter permease</fullName>
    </submittedName>
</protein>
<keyword evidence="11" id="KW-1185">Reference proteome</keyword>
<comment type="subcellular location">
    <subcellularLocation>
        <location evidence="1">Cell membrane</location>
        <topology evidence="1">Multi-pass membrane protein</topology>
    </subcellularLocation>
</comment>
<dbReference type="PANTHER" id="PTHR30572">
    <property type="entry name" value="MEMBRANE COMPONENT OF TRANSPORTER-RELATED"/>
    <property type="match status" value="1"/>
</dbReference>
<proteinExistence type="inferred from homology"/>
<evidence type="ECO:0000256" key="5">
    <source>
        <dbReference type="ARBA" id="ARBA00023136"/>
    </source>
</evidence>
<evidence type="ECO:0000313" key="10">
    <source>
        <dbReference type="EMBL" id="QDZ15870.1"/>
    </source>
</evidence>
<evidence type="ECO:0000256" key="7">
    <source>
        <dbReference type="SAM" id="Phobius"/>
    </source>
</evidence>
<feature type="transmembrane region" description="Helical" evidence="7">
    <location>
        <begin position="262"/>
        <end position="285"/>
    </location>
</feature>
<dbReference type="Pfam" id="PF02687">
    <property type="entry name" value="FtsX"/>
    <property type="match status" value="1"/>
</dbReference>
<dbReference type="KEGG" id="huw:FPZ11_14790"/>
<keyword evidence="3 7" id="KW-0812">Transmembrane</keyword>
<evidence type="ECO:0000256" key="4">
    <source>
        <dbReference type="ARBA" id="ARBA00022989"/>
    </source>
</evidence>